<organism evidence="2 3">
    <name type="scientific">Pleurostoma richardsiae</name>
    <dbReference type="NCBI Taxonomy" id="41990"/>
    <lineage>
        <taxon>Eukaryota</taxon>
        <taxon>Fungi</taxon>
        <taxon>Dikarya</taxon>
        <taxon>Ascomycota</taxon>
        <taxon>Pezizomycotina</taxon>
        <taxon>Sordariomycetes</taxon>
        <taxon>Sordariomycetidae</taxon>
        <taxon>Calosphaeriales</taxon>
        <taxon>Pleurostomataceae</taxon>
        <taxon>Pleurostoma</taxon>
    </lineage>
</organism>
<dbReference type="EMBL" id="JANBVO010000031">
    <property type="protein sequence ID" value="KAJ9138181.1"/>
    <property type="molecule type" value="Genomic_DNA"/>
</dbReference>
<evidence type="ECO:0000313" key="3">
    <source>
        <dbReference type="Proteomes" id="UP001174694"/>
    </source>
</evidence>
<dbReference type="Proteomes" id="UP001174694">
    <property type="component" value="Unassembled WGS sequence"/>
</dbReference>
<feature type="region of interest" description="Disordered" evidence="1">
    <location>
        <begin position="67"/>
        <end position="137"/>
    </location>
</feature>
<comment type="caution">
    <text evidence="2">The sequence shown here is derived from an EMBL/GenBank/DDBJ whole genome shotgun (WGS) entry which is preliminary data.</text>
</comment>
<sequence length="137" mass="15442">MAKLGGTAARVLLLHLVQYERRGNQTTRPSQFLAAVRALGARLREEKNDEVHEMFSRPLASMMQKLRVAARKGPPEPKPITDFRSPNLPDRDSPSKLRQITKEFKEETANRTMSMAIRPKKRAATDYEGHSGHLGGH</sequence>
<keyword evidence="3" id="KW-1185">Reference proteome</keyword>
<reference evidence="2" key="1">
    <citation type="submission" date="2022-07" db="EMBL/GenBank/DDBJ databases">
        <title>Fungi with potential for degradation of polypropylene.</title>
        <authorList>
            <person name="Gostincar C."/>
        </authorList>
    </citation>
    <scope>NUCLEOTIDE SEQUENCE</scope>
    <source>
        <strain evidence="2">EXF-13308</strain>
    </source>
</reference>
<evidence type="ECO:0000313" key="2">
    <source>
        <dbReference type="EMBL" id="KAJ9138181.1"/>
    </source>
</evidence>
<proteinExistence type="predicted"/>
<dbReference type="AlphaFoldDB" id="A0AA38VFG7"/>
<gene>
    <name evidence="2" type="ORF">NKR23_g8669</name>
</gene>
<protein>
    <submittedName>
        <fullName evidence="2">Uncharacterized protein</fullName>
    </submittedName>
</protein>
<accession>A0AA38VFG7</accession>
<evidence type="ECO:0000256" key="1">
    <source>
        <dbReference type="SAM" id="MobiDB-lite"/>
    </source>
</evidence>
<name>A0AA38VFG7_9PEZI</name>
<feature type="compositionally biased region" description="Basic and acidic residues" evidence="1">
    <location>
        <begin position="89"/>
        <end position="109"/>
    </location>
</feature>